<name>A0A8X7MTI7_9BASI</name>
<evidence type="ECO:0000313" key="2">
    <source>
        <dbReference type="Proteomes" id="UP000077684"/>
    </source>
</evidence>
<reference evidence="1" key="1">
    <citation type="submission" date="2016-04" db="EMBL/GenBank/DDBJ databases">
        <authorList>
            <person name="Nguyen H.D."/>
            <person name="Samba Siva P."/>
            <person name="Cullis J."/>
            <person name="Levesque C.A."/>
            <person name="Hambleton S."/>
        </authorList>
    </citation>
    <scope>NUCLEOTIDE SEQUENCE</scope>
    <source>
        <strain evidence="1">DAOMC 236426</strain>
    </source>
</reference>
<comment type="caution">
    <text evidence="1">The sequence shown here is derived from an EMBL/GenBank/DDBJ whole genome shotgun (WGS) entry which is preliminary data.</text>
</comment>
<reference evidence="1" key="2">
    <citation type="journal article" date="2019" name="IMA Fungus">
        <title>Genome sequencing and comparison of five Tilletia species to identify candidate genes for the detection of regulated species infecting wheat.</title>
        <authorList>
            <person name="Nguyen H.D.T."/>
            <person name="Sultana T."/>
            <person name="Kesanakurti P."/>
            <person name="Hambleton S."/>
        </authorList>
    </citation>
    <scope>NUCLEOTIDE SEQUENCE</scope>
    <source>
        <strain evidence="1">DAOMC 236426</strain>
    </source>
</reference>
<organism evidence="1 2">
    <name type="scientific">Tilletia controversa</name>
    <name type="common">dwarf bunt fungus</name>
    <dbReference type="NCBI Taxonomy" id="13291"/>
    <lineage>
        <taxon>Eukaryota</taxon>
        <taxon>Fungi</taxon>
        <taxon>Dikarya</taxon>
        <taxon>Basidiomycota</taxon>
        <taxon>Ustilaginomycotina</taxon>
        <taxon>Exobasidiomycetes</taxon>
        <taxon>Tilletiales</taxon>
        <taxon>Tilletiaceae</taxon>
        <taxon>Tilletia</taxon>
    </lineage>
</organism>
<evidence type="ECO:0000313" key="1">
    <source>
        <dbReference type="EMBL" id="KAE8248045.1"/>
    </source>
</evidence>
<accession>A0A8X7MTI7</accession>
<dbReference type="EMBL" id="LWDE02000398">
    <property type="protein sequence ID" value="KAE8248045.1"/>
    <property type="molecule type" value="Genomic_DNA"/>
</dbReference>
<keyword evidence="2" id="KW-1185">Reference proteome</keyword>
<protein>
    <submittedName>
        <fullName evidence="1">Uncharacterized protein</fullName>
    </submittedName>
</protein>
<dbReference type="AlphaFoldDB" id="A0A8X7MTI7"/>
<proteinExistence type="predicted"/>
<gene>
    <name evidence="1" type="ORF">A4X06_0g4000</name>
</gene>
<sequence>MGPALVLLERTRPRNTVPACRGKAELLVYPVGAPQPRVRSIAQPTTKRWTVDVLFHSSQLLCSLLPQTPHTYLPQRQFSTLASSSSFPTFSSCSPPSSTPRQFRARPTALHARVCRVLFNLEEV</sequence>
<dbReference type="Proteomes" id="UP000077684">
    <property type="component" value="Unassembled WGS sequence"/>
</dbReference>